<dbReference type="EMBL" id="JBGFTU010000024">
    <property type="protein sequence ID" value="MEZ0166572.1"/>
    <property type="molecule type" value="Genomic_DNA"/>
</dbReference>
<dbReference type="Gene3D" id="3.30.565.10">
    <property type="entry name" value="Histidine kinase-like ATPase, C-terminal domain"/>
    <property type="match status" value="1"/>
</dbReference>
<dbReference type="Pfam" id="PF02518">
    <property type="entry name" value="HATPase_c"/>
    <property type="match status" value="1"/>
</dbReference>
<dbReference type="InterPro" id="IPR014729">
    <property type="entry name" value="Rossmann-like_a/b/a_fold"/>
</dbReference>
<dbReference type="InterPro" id="IPR006016">
    <property type="entry name" value="UspA"/>
</dbReference>
<evidence type="ECO:0000256" key="12">
    <source>
        <dbReference type="ARBA" id="ARBA00023012"/>
    </source>
</evidence>
<dbReference type="SUPFAM" id="SSF52402">
    <property type="entry name" value="Adenine nucleotide alpha hydrolases-like"/>
    <property type="match status" value="1"/>
</dbReference>
<dbReference type="InterPro" id="IPR003661">
    <property type="entry name" value="HisK_dim/P_dom"/>
</dbReference>
<feature type="transmembrane region" description="Helical" evidence="14">
    <location>
        <begin position="430"/>
        <end position="456"/>
    </location>
</feature>
<evidence type="ECO:0000256" key="4">
    <source>
        <dbReference type="ARBA" id="ARBA00012438"/>
    </source>
</evidence>
<evidence type="ECO:0000256" key="13">
    <source>
        <dbReference type="ARBA" id="ARBA00023136"/>
    </source>
</evidence>
<comment type="subcellular location">
    <subcellularLocation>
        <location evidence="3">Cell membrane</location>
    </subcellularLocation>
    <subcellularLocation>
        <location evidence="2">Membrane</location>
        <topology evidence="2">Multi-pass membrane protein</topology>
    </subcellularLocation>
</comment>
<dbReference type="InterPro" id="IPR036890">
    <property type="entry name" value="HATPase_C_sf"/>
</dbReference>
<dbReference type="Pfam" id="PF02702">
    <property type="entry name" value="KdpD"/>
    <property type="match status" value="1"/>
</dbReference>
<dbReference type="SMART" id="SM00387">
    <property type="entry name" value="HATPase_c"/>
    <property type="match status" value="1"/>
</dbReference>
<evidence type="ECO:0000256" key="11">
    <source>
        <dbReference type="ARBA" id="ARBA00022989"/>
    </source>
</evidence>
<protein>
    <recommendedName>
        <fullName evidence="4">histidine kinase</fullName>
        <ecNumber evidence="4">2.7.13.3</ecNumber>
    </recommendedName>
</protein>
<evidence type="ECO:0000256" key="7">
    <source>
        <dbReference type="ARBA" id="ARBA00022692"/>
    </source>
</evidence>
<evidence type="ECO:0000256" key="5">
    <source>
        <dbReference type="ARBA" id="ARBA00022553"/>
    </source>
</evidence>
<feature type="domain" description="Histidine kinase" evidence="15">
    <location>
        <begin position="638"/>
        <end position="852"/>
    </location>
</feature>
<dbReference type="RefSeq" id="WP_370442791.1">
    <property type="nucleotide sequence ID" value="NZ_JBGFTU010000024.1"/>
</dbReference>
<keyword evidence="9" id="KW-0418">Kinase</keyword>
<dbReference type="SMART" id="SM00388">
    <property type="entry name" value="HisKA"/>
    <property type="match status" value="1"/>
</dbReference>
<name>A0ABV4H4R8_9ACTN</name>
<dbReference type="CDD" id="cd00082">
    <property type="entry name" value="HisKA"/>
    <property type="match status" value="1"/>
</dbReference>
<dbReference type="SUPFAM" id="SSF47384">
    <property type="entry name" value="Homodimeric domain of signal transducing histidine kinase"/>
    <property type="match status" value="1"/>
</dbReference>
<dbReference type="PANTHER" id="PTHR45569">
    <property type="entry name" value="SENSOR PROTEIN KDPD"/>
    <property type="match status" value="1"/>
</dbReference>
<evidence type="ECO:0000313" key="16">
    <source>
        <dbReference type="EMBL" id="MEZ0166572.1"/>
    </source>
</evidence>
<dbReference type="InterPro" id="IPR005467">
    <property type="entry name" value="His_kinase_dom"/>
</dbReference>
<dbReference type="InterPro" id="IPR003594">
    <property type="entry name" value="HATPase_dom"/>
</dbReference>
<organism evidence="16 17">
    <name type="scientific">Kineococcus halophytocola</name>
    <dbReference type="NCBI Taxonomy" id="3234027"/>
    <lineage>
        <taxon>Bacteria</taxon>
        <taxon>Bacillati</taxon>
        <taxon>Actinomycetota</taxon>
        <taxon>Actinomycetes</taxon>
        <taxon>Kineosporiales</taxon>
        <taxon>Kineosporiaceae</taxon>
        <taxon>Kineococcus</taxon>
    </lineage>
</organism>
<dbReference type="Gene3D" id="1.10.287.130">
    <property type="match status" value="1"/>
</dbReference>
<sequence>MDPDTRPAPSPRSEFVRRGRLRVFLGAAPGVGKTFAALDEAHRRLDRGTDVVVGLVECHRRERTEALLAGLEVLPRRRVGHRGLDVGELDVAAVLRRRPEVVVVDELAHTNAPGVVEAGGHAKRWQDVEEILAAGIDVVSTVNIQHLESLNDVVEHITGIEQRETVPDAVLRAAEQVQLVDMTPEALQRRLSHGNVYASDRVDAALSNYFRTGNLTALRELALLWLADRVDEGLERYRAQQGIEATWPARERVVVALTGGPEGATLVRRAARLAGRGAGGELHAVHVARGDGLVRSSPARLAEQRDLVEALGGTYHQVVGEDVAASLLEFARGVNASQVVVGASRHRPLTSLVRRGVGDAVVRGSGAIDVLVVTHEAQARPFGLPRPARAALSASRRVLGWVVAVLGPLAVTALLLVFPRQDLSTDLMVFLVVVVGAALVGGVLPAVAAALTAGLAVNWFFTEPVHRWTIAQPANAVALAVFLLVALAVSTLVDTAARRTRDAQRSRAESEALSVLTRTALLAVDPLSEALRHTRQTFAVDSVTLLERADEHAPWTVAGAAGDPVCSQPSEADTEVVVDERTCLVLRGRLLVAGDRRVLEVFAAQVAAVRQRQRLRAEAAQVRRLEEGEAVRGALLTAVSHDLRTPLATLKASLDSLRATDIDLPEEVRAELLAEVGTSADRLQGLIDDLLDLTRVRSGVVEPLLVVVDLEEVVAAAVRDLPGLDVHVPADLPPVCTDPGLLQRVVANLAQNAVRHGAGAGPGGVQVHAVVATEDGRRAARLLVVDHGPGLPGAAKERAFTPFQRLGDRTTDGLGLGLAVARGLAEAVGGRLEAEDTPGGGLTMVLDLPLAGPDPAAGATGPAGPAGAAAGSVA</sequence>
<dbReference type="Proteomes" id="UP001565927">
    <property type="component" value="Unassembled WGS sequence"/>
</dbReference>
<dbReference type="PRINTS" id="PR00344">
    <property type="entry name" value="BCTRLSENSOR"/>
</dbReference>
<evidence type="ECO:0000256" key="9">
    <source>
        <dbReference type="ARBA" id="ARBA00022777"/>
    </source>
</evidence>
<dbReference type="SUPFAM" id="SSF55874">
    <property type="entry name" value="ATPase domain of HSP90 chaperone/DNA topoisomerase II/histidine kinase"/>
    <property type="match status" value="1"/>
</dbReference>
<dbReference type="Pfam" id="PF00512">
    <property type="entry name" value="HisKA"/>
    <property type="match status" value="1"/>
</dbReference>
<dbReference type="PROSITE" id="PS50109">
    <property type="entry name" value="HIS_KIN"/>
    <property type="match status" value="1"/>
</dbReference>
<dbReference type="InterPro" id="IPR025201">
    <property type="entry name" value="KdpD_TM"/>
</dbReference>
<evidence type="ECO:0000256" key="8">
    <source>
        <dbReference type="ARBA" id="ARBA00022741"/>
    </source>
</evidence>
<comment type="catalytic activity">
    <reaction evidence="1">
        <text>ATP + protein L-histidine = ADP + protein N-phospho-L-histidine.</text>
        <dbReference type="EC" id="2.7.13.3"/>
    </reaction>
</comment>
<accession>A0ABV4H4R8</accession>
<dbReference type="EC" id="2.7.13.3" evidence="4"/>
<evidence type="ECO:0000313" key="17">
    <source>
        <dbReference type="Proteomes" id="UP001565927"/>
    </source>
</evidence>
<keyword evidence="10" id="KW-0067">ATP-binding</keyword>
<evidence type="ECO:0000256" key="14">
    <source>
        <dbReference type="SAM" id="Phobius"/>
    </source>
</evidence>
<keyword evidence="12" id="KW-0902">Two-component regulatory system</keyword>
<dbReference type="InterPro" id="IPR052023">
    <property type="entry name" value="Histidine_kinase_KdpD"/>
</dbReference>
<dbReference type="PANTHER" id="PTHR45569:SF1">
    <property type="entry name" value="SENSOR PROTEIN KDPD"/>
    <property type="match status" value="1"/>
</dbReference>
<comment type="caution">
    <text evidence="16">The sequence shown here is derived from an EMBL/GenBank/DDBJ whole genome shotgun (WGS) entry which is preliminary data.</text>
</comment>
<keyword evidence="5" id="KW-0597">Phosphoprotein</keyword>
<keyword evidence="17" id="KW-1185">Reference proteome</keyword>
<dbReference type="InterPro" id="IPR003852">
    <property type="entry name" value="Sig_transdc_His_kinase_KdpD_N"/>
</dbReference>
<proteinExistence type="predicted"/>
<reference evidence="16 17" key="1">
    <citation type="submission" date="2024-07" db="EMBL/GenBank/DDBJ databases">
        <authorList>
            <person name="Thanompreechachai J."/>
            <person name="Duangmal K."/>
        </authorList>
    </citation>
    <scope>NUCLEOTIDE SEQUENCE [LARGE SCALE GENOMIC DNA]</scope>
    <source>
        <strain evidence="16 17">LSe6-4</strain>
    </source>
</reference>
<keyword evidence="6" id="KW-0808">Transferase</keyword>
<keyword evidence="8" id="KW-0547">Nucleotide-binding</keyword>
<evidence type="ECO:0000259" key="15">
    <source>
        <dbReference type="PROSITE" id="PS50109"/>
    </source>
</evidence>
<evidence type="ECO:0000256" key="3">
    <source>
        <dbReference type="ARBA" id="ARBA00004236"/>
    </source>
</evidence>
<gene>
    <name evidence="16" type="ORF">AB2L27_17575</name>
</gene>
<evidence type="ECO:0000256" key="6">
    <source>
        <dbReference type="ARBA" id="ARBA00022679"/>
    </source>
</evidence>
<dbReference type="InterPro" id="IPR036097">
    <property type="entry name" value="HisK_dim/P_sf"/>
</dbReference>
<dbReference type="Pfam" id="PF13493">
    <property type="entry name" value="DUF4118"/>
    <property type="match status" value="1"/>
</dbReference>
<dbReference type="InterPro" id="IPR004358">
    <property type="entry name" value="Sig_transdc_His_kin-like_C"/>
</dbReference>
<dbReference type="Pfam" id="PF00582">
    <property type="entry name" value="Usp"/>
    <property type="match status" value="1"/>
</dbReference>
<dbReference type="InterPro" id="IPR038318">
    <property type="entry name" value="KdpD_sf"/>
</dbReference>
<evidence type="ECO:0000256" key="2">
    <source>
        <dbReference type="ARBA" id="ARBA00004141"/>
    </source>
</evidence>
<keyword evidence="7 14" id="KW-0812">Transmembrane</keyword>
<dbReference type="Gene3D" id="3.40.50.620">
    <property type="entry name" value="HUPs"/>
    <property type="match status" value="1"/>
</dbReference>
<feature type="transmembrane region" description="Helical" evidence="14">
    <location>
        <begin position="398"/>
        <end position="418"/>
    </location>
</feature>
<dbReference type="InterPro" id="IPR027417">
    <property type="entry name" value="P-loop_NTPase"/>
</dbReference>
<keyword evidence="13 14" id="KW-0472">Membrane</keyword>
<keyword evidence="11 14" id="KW-1133">Transmembrane helix</keyword>
<dbReference type="Gene3D" id="3.40.50.300">
    <property type="entry name" value="P-loop containing nucleotide triphosphate hydrolases"/>
    <property type="match status" value="1"/>
</dbReference>
<feature type="transmembrane region" description="Helical" evidence="14">
    <location>
        <begin position="476"/>
        <end position="497"/>
    </location>
</feature>
<dbReference type="Gene3D" id="1.20.120.620">
    <property type="entry name" value="Backbone structure of the membrane domain of e. Coli histidine kinase receptor kdpd"/>
    <property type="match status" value="1"/>
</dbReference>
<evidence type="ECO:0000256" key="10">
    <source>
        <dbReference type="ARBA" id="ARBA00022840"/>
    </source>
</evidence>
<evidence type="ECO:0000256" key="1">
    <source>
        <dbReference type="ARBA" id="ARBA00000085"/>
    </source>
</evidence>